<proteinExistence type="predicted"/>
<dbReference type="Gene3D" id="4.10.60.10">
    <property type="entry name" value="Zinc finger, CCHC-type"/>
    <property type="match status" value="1"/>
</dbReference>
<evidence type="ECO:0000256" key="1">
    <source>
        <dbReference type="PROSITE-ProRule" id="PRU00047"/>
    </source>
</evidence>
<dbReference type="SUPFAM" id="SSF53098">
    <property type="entry name" value="Ribonuclease H-like"/>
    <property type="match status" value="1"/>
</dbReference>
<accession>A0ABQ5GKY2</accession>
<evidence type="ECO:0000313" key="4">
    <source>
        <dbReference type="Proteomes" id="UP001151760"/>
    </source>
</evidence>
<feature type="domain" description="CCHC-type" evidence="2">
    <location>
        <begin position="79"/>
        <end position="94"/>
    </location>
</feature>
<gene>
    <name evidence="3" type="ORF">Tco_1042898</name>
</gene>
<keyword evidence="1" id="KW-0863">Zinc-finger</keyword>
<protein>
    <submittedName>
        <fullName evidence="3">Reverse transcriptase domain-containing protein</fullName>
    </submittedName>
</protein>
<comment type="caution">
    <text evidence="3">The sequence shown here is derived from an EMBL/GenBank/DDBJ whole genome shotgun (WGS) entry which is preliminary data.</text>
</comment>
<organism evidence="3 4">
    <name type="scientific">Tanacetum coccineum</name>
    <dbReference type="NCBI Taxonomy" id="301880"/>
    <lineage>
        <taxon>Eukaryota</taxon>
        <taxon>Viridiplantae</taxon>
        <taxon>Streptophyta</taxon>
        <taxon>Embryophyta</taxon>
        <taxon>Tracheophyta</taxon>
        <taxon>Spermatophyta</taxon>
        <taxon>Magnoliopsida</taxon>
        <taxon>eudicotyledons</taxon>
        <taxon>Gunneridae</taxon>
        <taxon>Pentapetalae</taxon>
        <taxon>asterids</taxon>
        <taxon>campanulids</taxon>
        <taxon>Asterales</taxon>
        <taxon>Asteraceae</taxon>
        <taxon>Asteroideae</taxon>
        <taxon>Anthemideae</taxon>
        <taxon>Anthemidinae</taxon>
        <taxon>Tanacetum</taxon>
    </lineage>
</organism>
<dbReference type="GO" id="GO:0003964">
    <property type="term" value="F:RNA-directed DNA polymerase activity"/>
    <property type="evidence" value="ECO:0007669"/>
    <property type="project" value="UniProtKB-KW"/>
</dbReference>
<dbReference type="Pfam" id="PF00098">
    <property type="entry name" value="zf-CCHC"/>
    <property type="match status" value="1"/>
</dbReference>
<dbReference type="InterPro" id="IPR001878">
    <property type="entry name" value="Znf_CCHC"/>
</dbReference>
<keyword evidence="3" id="KW-0695">RNA-directed DNA polymerase</keyword>
<dbReference type="SMART" id="SM00343">
    <property type="entry name" value="ZnF_C2HC"/>
    <property type="match status" value="1"/>
</dbReference>
<keyword evidence="1" id="KW-0479">Metal-binding</keyword>
<keyword evidence="3" id="KW-0548">Nucleotidyltransferase</keyword>
<dbReference type="InterPro" id="IPR036875">
    <property type="entry name" value="Znf_CCHC_sf"/>
</dbReference>
<keyword evidence="1" id="KW-0862">Zinc</keyword>
<dbReference type="SUPFAM" id="SSF57756">
    <property type="entry name" value="Retrovirus zinc finger-like domains"/>
    <property type="match status" value="1"/>
</dbReference>
<reference evidence="3" key="1">
    <citation type="journal article" date="2022" name="Int. J. Mol. Sci.">
        <title>Draft Genome of Tanacetum Coccineum: Genomic Comparison of Closely Related Tanacetum-Family Plants.</title>
        <authorList>
            <person name="Yamashiro T."/>
            <person name="Shiraishi A."/>
            <person name="Nakayama K."/>
            <person name="Satake H."/>
        </authorList>
    </citation>
    <scope>NUCLEOTIDE SEQUENCE</scope>
</reference>
<keyword evidence="4" id="KW-1185">Reference proteome</keyword>
<dbReference type="PROSITE" id="PS50158">
    <property type="entry name" value="ZF_CCHC"/>
    <property type="match status" value="1"/>
</dbReference>
<dbReference type="InterPro" id="IPR012337">
    <property type="entry name" value="RNaseH-like_sf"/>
</dbReference>
<dbReference type="PANTHER" id="PTHR45835">
    <property type="entry name" value="YALI0A06105P"/>
    <property type="match status" value="1"/>
</dbReference>
<evidence type="ECO:0000313" key="3">
    <source>
        <dbReference type="EMBL" id="GJT76173.1"/>
    </source>
</evidence>
<dbReference type="Gene3D" id="3.30.420.10">
    <property type="entry name" value="Ribonuclease H-like superfamily/Ribonuclease H"/>
    <property type="match status" value="1"/>
</dbReference>
<dbReference type="EMBL" id="BQNB010018601">
    <property type="protein sequence ID" value="GJT76173.1"/>
    <property type="molecule type" value="Genomic_DNA"/>
</dbReference>
<dbReference type="InterPro" id="IPR036397">
    <property type="entry name" value="RNaseH_sf"/>
</dbReference>
<keyword evidence="3" id="KW-0808">Transferase</keyword>
<reference evidence="3" key="2">
    <citation type="submission" date="2022-01" db="EMBL/GenBank/DDBJ databases">
        <authorList>
            <person name="Yamashiro T."/>
            <person name="Shiraishi A."/>
            <person name="Satake H."/>
            <person name="Nakayama K."/>
        </authorList>
    </citation>
    <scope>NUCLEOTIDE SEQUENCE</scope>
</reference>
<name>A0ABQ5GKY2_9ASTR</name>
<dbReference type="PANTHER" id="PTHR45835:SF99">
    <property type="entry name" value="CHROMO DOMAIN-CONTAINING PROTEIN-RELATED"/>
    <property type="match status" value="1"/>
</dbReference>
<sequence length="376" mass="42554">MVPDSEKMLEVFIRGFPRSIKGNVTASKPQTLEEAINIAQRLYGLGTKTLWLHVGSSDKNCRNKGPATGSNLLPMIVTCHACGEKGHYANQCRKTTNNNAQGRAYMLRDRNAHQNLNVVMGSICLIGPTSSVQCLLEDRQRSGLHQLRCQGEDIPRLLSEQISTAHYEFMDLMMCKSTQIIENNPRNLLKKEKFIMPSSPRVWILDSLLQFLGTLIQRRWLELLARLNIYEIRYHPGANVCVASLKAGIKAECQKPSGLLVQLEIHVWKWERITMDFITKLPKTSNGHDTIRVIVDCLTNSAPLSLPGTDIISHLDSGNPFHIQILDMSMAYHPKTDRQSERTIQTLEDMLRACVVDFGKGWERHLPLVEFIKDIS</sequence>
<dbReference type="Proteomes" id="UP001151760">
    <property type="component" value="Unassembled WGS sequence"/>
</dbReference>
<evidence type="ECO:0000259" key="2">
    <source>
        <dbReference type="PROSITE" id="PS50158"/>
    </source>
</evidence>